<feature type="chain" id="PRO_5019237426" evidence="1">
    <location>
        <begin position="30"/>
        <end position="213"/>
    </location>
</feature>
<dbReference type="InterPro" id="IPR027304">
    <property type="entry name" value="Trigger_fact/SurA_dom_sf"/>
</dbReference>
<dbReference type="EMBL" id="BHZD01000001">
    <property type="protein sequence ID" value="GCD45287.1"/>
    <property type="molecule type" value="Genomic_DNA"/>
</dbReference>
<evidence type="ECO:0000313" key="2">
    <source>
        <dbReference type="EMBL" id="GCD45287.1"/>
    </source>
</evidence>
<dbReference type="SUPFAM" id="SSF109998">
    <property type="entry name" value="Triger factor/SurA peptide-binding domain-like"/>
    <property type="match status" value="1"/>
</dbReference>
<dbReference type="AlphaFoldDB" id="A0A401W7I1"/>
<name>A0A401W7I1_STREY</name>
<evidence type="ECO:0000313" key="3">
    <source>
        <dbReference type="Proteomes" id="UP000286746"/>
    </source>
</evidence>
<keyword evidence="2" id="KW-0449">Lipoprotein</keyword>
<keyword evidence="1" id="KW-0732">Signal</keyword>
<accession>A0A401W7I1</accession>
<evidence type="ECO:0000256" key="1">
    <source>
        <dbReference type="SAM" id="SignalP"/>
    </source>
</evidence>
<gene>
    <name evidence="2" type="ORF">GKJPGBOP_05010</name>
</gene>
<dbReference type="RefSeq" id="WP_125055908.1">
    <property type="nucleotide sequence ID" value="NZ_BHZD01000001.1"/>
</dbReference>
<comment type="caution">
    <text evidence="2">The sequence shown here is derived from an EMBL/GenBank/DDBJ whole genome shotgun (WGS) entry which is preliminary data.</text>
</comment>
<sequence>MFRRRTALPVSAAAALLAAPLLTACGTEAHPGAAAVVDGQRISVSQLQSRVRDVRAAQEKSPQAAQLVENTGKLSPATLNGMIFDRVLERGAKDAGVTVSRRDVQQWRTAAERSAGGADRLKEMWLQQAIAPGEVDAVVRNQLLLDGVAKSIGADRGQPQGQQRLAESLAKTSRKMHIDVNPRYGKWDDSQVVLGGTKEPWIKDVTGAGQQQT</sequence>
<reference evidence="2 3" key="1">
    <citation type="submission" date="2018-11" db="EMBL/GenBank/DDBJ databases">
        <title>Whole genome sequence of Streptomyces paromomycinus NBRC 15454(T).</title>
        <authorList>
            <person name="Komaki H."/>
            <person name="Tamura T."/>
        </authorList>
    </citation>
    <scope>NUCLEOTIDE SEQUENCE [LARGE SCALE GENOMIC DNA]</scope>
    <source>
        <strain evidence="2 3">NBRC 15454</strain>
    </source>
</reference>
<dbReference type="Gene3D" id="1.10.4030.10">
    <property type="entry name" value="Porin chaperone SurA, peptide-binding domain"/>
    <property type="match status" value="1"/>
</dbReference>
<feature type="signal peptide" evidence="1">
    <location>
        <begin position="1"/>
        <end position="29"/>
    </location>
</feature>
<protein>
    <submittedName>
        <fullName evidence="2">Lipoprotein</fullName>
    </submittedName>
</protein>
<proteinExistence type="predicted"/>
<keyword evidence="3" id="KW-1185">Reference proteome</keyword>
<dbReference type="Pfam" id="PF13624">
    <property type="entry name" value="SurA_N_3"/>
    <property type="match status" value="1"/>
</dbReference>
<dbReference type="PROSITE" id="PS51257">
    <property type="entry name" value="PROKAR_LIPOPROTEIN"/>
    <property type="match status" value="1"/>
</dbReference>
<organism evidence="2 3">
    <name type="scientific">Streptomyces paromomycinus</name>
    <name type="common">Streptomyces rimosus subsp. paromomycinus</name>
    <dbReference type="NCBI Taxonomy" id="92743"/>
    <lineage>
        <taxon>Bacteria</taxon>
        <taxon>Bacillati</taxon>
        <taxon>Actinomycetota</taxon>
        <taxon>Actinomycetes</taxon>
        <taxon>Kitasatosporales</taxon>
        <taxon>Streptomycetaceae</taxon>
        <taxon>Streptomyces</taxon>
    </lineage>
</organism>
<dbReference type="Proteomes" id="UP000286746">
    <property type="component" value="Unassembled WGS sequence"/>
</dbReference>